<dbReference type="EMBL" id="JAPDFW010000057">
    <property type="protein sequence ID" value="KAJ5077545.1"/>
    <property type="molecule type" value="Genomic_DNA"/>
</dbReference>
<comment type="caution">
    <text evidence="1">The sequence shown here is derived from an EMBL/GenBank/DDBJ whole genome shotgun (WGS) entry which is preliminary data.</text>
</comment>
<evidence type="ECO:0000313" key="2">
    <source>
        <dbReference type="Proteomes" id="UP001149090"/>
    </source>
</evidence>
<dbReference type="Proteomes" id="UP001149090">
    <property type="component" value="Unassembled WGS sequence"/>
</dbReference>
<sequence>MEVMIMIGGLFIHIYGDKRKLQERKIVKVGDMIIKINISKQKENQIKNQNQNQLIKHQYQYGNSKINIKIKNQRFQ</sequence>
<evidence type="ECO:0000313" key="1">
    <source>
        <dbReference type="EMBL" id="KAJ5077545.1"/>
    </source>
</evidence>
<keyword evidence="2" id="KW-1185">Reference proteome</keyword>
<proteinExistence type="predicted"/>
<name>A0A9Q0LRV5_ANAIG</name>
<accession>A0A9Q0LRV5</accession>
<dbReference type="AlphaFoldDB" id="A0A9Q0LRV5"/>
<organism evidence="1 2">
    <name type="scientific">Anaeramoeba ignava</name>
    <name type="common">Anaerobic marine amoeba</name>
    <dbReference type="NCBI Taxonomy" id="1746090"/>
    <lineage>
        <taxon>Eukaryota</taxon>
        <taxon>Metamonada</taxon>
        <taxon>Anaeramoebidae</taxon>
        <taxon>Anaeramoeba</taxon>
    </lineage>
</organism>
<protein>
    <submittedName>
        <fullName evidence="1">Uncharacterized protein</fullName>
    </submittedName>
</protein>
<reference evidence="1" key="1">
    <citation type="submission" date="2022-10" db="EMBL/GenBank/DDBJ databases">
        <title>Novel sulphate-reducing endosymbionts in the free-living metamonad Anaeramoeba.</title>
        <authorList>
            <person name="Jerlstrom-Hultqvist J."/>
            <person name="Cepicka I."/>
            <person name="Gallot-Lavallee L."/>
            <person name="Salas-Leiva D."/>
            <person name="Curtis B.A."/>
            <person name="Zahonova K."/>
            <person name="Pipaliya S."/>
            <person name="Dacks J."/>
            <person name="Roger A.J."/>
        </authorList>
    </citation>
    <scope>NUCLEOTIDE SEQUENCE</scope>
    <source>
        <strain evidence="1">BMAN</strain>
    </source>
</reference>
<gene>
    <name evidence="1" type="ORF">M0811_05644</name>
</gene>